<dbReference type="KEGG" id="ete:ETEE_1868"/>
<dbReference type="NCBIfam" id="NF008212">
    <property type="entry name" value="PRK10975.1"/>
    <property type="match status" value="1"/>
</dbReference>
<comment type="subunit">
    <text evidence="3">Homodimer.</text>
</comment>
<evidence type="ECO:0000256" key="3">
    <source>
        <dbReference type="HAMAP-Rule" id="MF_02027"/>
    </source>
</evidence>
<dbReference type="HAMAP" id="MF_02027">
    <property type="entry name" value="WecD_RffC"/>
    <property type="match status" value="1"/>
</dbReference>
<gene>
    <name evidence="5" type="primary">rffC</name>
    <name evidence="3" type="synonym">wecD</name>
    <name evidence="5" type="ORF">ETEE_1868</name>
</gene>
<accession>A0A076LID8</accession>
<evidence type="ECO:0000259" key="4">
    <source>
        <dbReference type="PROSITE" id="PS51186"/>
    </source>
</evidence>
<dbReference type="CDD" id="cd04301">
    <property type="entry name" value="NAT_SF"/>
    <property type="match status" value="1"/>
</dbReference>
<feature type="binding site" evidence="3">
    <location>
        <position position="208"/>
    </location>
    <ligand>
        <name>acetyl-CoA</name>
        <dbReference type="ChEBI" id="CHEBI:57288"/>
    </ligand>
</feature>
<evidence type="ECO:0000256" key="1">
    <source>
        <dbReference type="ARBA" id="ARBA00022679"/>
    </source>
</evidence>
<comment type="pathway">
    <text evidence="3">Bacterial outer membrane biogenesis; enterobacterial common antigen biosynthesis.</text>
</comment>
<comment type="similarity">
    <text evidence="3">Belongs to the WecD family.</text>
</comment>
<dbReference type="RefSeq" id="WP_034164531.1">
    <property type="nucleotide sequence ID" value="NZ_CP006664.1"/>
</dbReference>
<dbReference type="PROSITE" id="PS51186">
    <property type="entry name" value="GNAT"/>
    <property type="match status" value="1"/>
</dbReference>
<dbReference type="SUPFAM" id="SSF55729">
    <property type="entry name" value="Acyl-CoA N-acyltransferases (Nat)"/>
    <property type="match status" value="1"/>
</dbReference>
<comment type="caution">
    <text evidence="3">Lacks conserved residue(s) required for the propagation of feature annotation.</text>
</comment>
<dbReference type="InterPro" id="IPR016181">
    <property type="entry name" value="Acyl_CoA_acyltransferase"/>
</dbReference>
<proteinExistence type="inferred from homology"/>
<comment type="catalytic activity">
    <reaction evidence="3">
        <text>dTDP-4-amino-4,6-dideoxy-alpha-D-galactose + acetyl-CoA = dTDP-4-acetamido-4,6-dideoxy-alpha-D-galactose + CoA + H(+)</text>
        <dbReference type="Rhea" id="RHEA:34443"/>
        <dbReference type="ChEBI" id="CHEBI:15378"/>
        <dbReference type="ChEBI" id="CHEBI:57287"/>
        <dbReference type="ChEBI" id="CHEBI:57288"/>
        <dbReference type="ChEBI" id="CHEBI:68492"/>
        <dbReference type="ChEBI" id="CHEBI:68493"/>
        <dbReference type="EC" id="2.3.1.210"/>
    </reaction>
</comment>
<dbReference type="Pfam" id="PF00583">
    <property type="entry name" value="Acetyltransf_1"/>
    <property type="match status" value="1"/>
</dbReference>
<dbReference type="GeneID" id="33939473"/>
<keyword evidence="1 3" id="KW-0808">Transferase</keyword>
<dbReference type="Proteomes" id="UP000028681">
    <property type="component" value="Chromosome"/>
</dbReference>
<evidence type="ECO:0000313" key="5">
    <source>
        <dbReference type="EMBL" id="AIJ08315.1"/>
    </source>
</evidence>
<dbReference type="PANTHER" id="PTHR43877:SF2">
    <property type="entry name" value="AMINOALKYLPHOSPHONATE N-ACETYLTRANSFERASE-RELATED"/>
    <property type="match status" value="1"/>
</dbReference>
<evidence type="ECO:0000256" key="2">
    <source>
        <dbReference type="ARBA" id="ARBA00023315"/>
    </source>
</evidence>
<reference evidence="5 6" key="1">
    <citation type="journal article" date="2012" name="PLoS ONE">
        <title>Edwardsiella comparative phylogenomics reveal the new intra/inter-species taxonomic relationships, virulence evolution and niche adaptation mechanisms.</title>
        <authorList>
            <person name="Yang M."/>
            <person name="Lv Y."/>
            <person name="Xiao J."/>
            <person name="Wu H."/>
            <person name="Zheng H."/>
            <person name="Liu Q."/>
            <person name="Zhang Y."/>
            <person name="Wang Q."/>
        </authorList>
    </citation>
    <scope>NUCLEOTIDE SEQUENCE [LARGE SCALE GENOMIC DNA]</scope>
    <source>
        <strain evidence="6">080813</strain>
    </source>
</reference>
<evidence type="ECO:0000313" key="6">
    <source>
        <dbReference type="Proteomes" id="UP000028681"/>
    </source>
</evidence>
<dbReference type="PANTHER" id="PTHR43877">
    <property type="entry name" value="AMINOALKYLPHOSPHONATE N-ACETYLTRANSFERASE-RELATED-RELATED"/>
    <property type="match status" value="1"/>
</dbReference>
<dbReference type="NCBIfam" id="TIGR02382">
    <property type="entry name" value="wecD_rffC"/>
    <property type="match status" value="1"/>
</dbReference>
<keyword evidence="2 3" id="KW-0012">Acyltransferase</keyword>
<dbReference type="InterPro" id="IPR012752">
    <property type="entry name" value="AcTrfase_WecD"/>
</dbReference>
<dbReference type="HOGENOM" id="CLU_101319_1_0_6"/>
<organism evidence="5 6">
    <name type="scientific">Edwardsiella anguillarum ET080813</name>
    <dbReference type="NCBI Taxonomy" id="667120"/>
    <lineage>
        <taxon>Bacteria</taxon>
        <taxon>Pseudomonadati</taxon>
        <taxon>Pseudomonadota</taxon>
        <taxon>Gammaproteobacteria</taxon>
        <taxon>Enterobacterales</taxon>
        <taxon>Hafniaceae</taxon>
        <taxon>Edwardsiella</taxon>
    </lineage>
</organism>
<dbReference type="GO" id="GO:0008080">
    <property type="term" value="F:N-acetyltransferase activity"/>
    <property type="evidence" value="ECO:0007669"/>
    <property type="project" value="InterPro"/>
</dbReference>
<dbReference type="EMBL" id="CP006664">
    <property type="protein sequence ID" value="AIJ08315.1"/>
    <property type="molecule type" value="Genomic_DNA"/>
</dbReference>
<dbReference type="GO" id="GO:0009246">
    <property type="term" value="P:enterobacterial common antigen biosynthetic process"/>
    <property type="evidence" value="ECO:0007669"/>
    <property type="project" value="UniProtKB-UniRule"/>
</dbReference>
<dbReference type="InterPro" id="IPR000182">
    <property type="entry name" value="GNAT_dom"/>
</dbReference>
<name>A0A076LID8_9GAMM</name>
<dbReference type="AlphaFoldDB" id="A0A076LID8"/>
<sequence>MSVHASIEPLAWESAFFALRSGRLMFDDRAPPLLASACDAYQLLQAKVDARDLAHCDALQALGFRLAEGEADFILPVSSAPASGSQRQAQAQDCPWLRTLARDAFALSRFRAPWYRDGDSARFYAEWVEKAVYGTFDHACLLALDNEGNPQGFVTLRRQVDGSARIGLLAVDGASFRCGVGRRLVTQAQAWCHAQHLSRLHVATQIGNLAAQRLYLGCGAQLAATAYWLYR</sequence>
<protein>
    <recommendedName>
        <fullName evidence="3">dTDP-fucosamine acetyltransferase</fullName>
        <ecNumber evidence="3">2.3.1.210</ecNumber>
    </recommendedName>
    <alternativeName>
        <fullName evidence="3">TDP-fucosamine acetyltransferase</fullName>
    </alternativeName>
    <alternativeName>
        <fullName evidence="3">dTDP-4-amino-4,6-dideoxy-D-galactose acyltransferase</fullName>
    </alternativeName>
</protein>
<feature type="active site" description="Proton donor" evidence="3">
    <location>
        <position position="215"/>
    </location>
</feature>
<dbReference type="UniPathway" id="UPA00566"/>
<feature type="domain" description="N-acetyltransferase" evidence="4">
    <location>
        <begin position="95"/>
        <end position="231"/>
    </location>
</feature>
<dbReference type="EC" id="2.3.1.210" evidence="3"/>
<comment type="function">
    <text evidence="3">Catalyzes the acetylation of dTDP-fucosamine (dTDP-4-amino-4,6-dideoxy-D-galactose) to dTDP-Fuc4NAc, which is utilized in the biosynthesis of the enterobacterial common antigen (ECA).</text>
</comment>
<dbReference type="Gene3D" id="3.40.630.30">
    <property type="match status" value="1"/>
</dbReference>
<dbReference type="InterPro" id="IPR050832">
    <property type="entry name" value="Bact_Acetyltransf"/>
</dbReference>